<evidence type="ECO:0000256" key="6">
    <source>
        <dbReference type="ARBA" id="ARBA00022801"/>
    </source>
</evidence>
<dbReference type="Pfam" id="PF02163">
    <property type="entry name" value="Peptidase_M50"/>
    <property type="match status" value="1"/>
</dbReference>
<dbReference type="Pfam" id="PF17820">
    <property type="entry name" value="PDZ_6"/>
    <property type="match status" value="1"/>
</dbReference>
<dbReference type="InterPro" id="IPR004387">
    <property type="entry name" value="Pept_M50_Zn"/>
</dbReference>
<dbReference type="PANTHER" id="PTHR42837:SF2">
    <property type="entry name" value="MEMBRANE METALLOPROTEASE ARASP2, CHLOROPLASTIC-RELATED"/>
    <property type="match status" value="1"/>
</dbReference>
<accession>A0AB39J4A7</accession>
<evidence type="ECO:0000256" key="7">
    <source>
        <dbReference type="ARBA" id="ARBA00022833"/>
    </source>
</evidence>
<dbReference type="PANTHER" id="PTHR42837">
    <property type="entry name" value="REGULATOR OF SIGMA-E PROTEASE RSEP"/>
    <property type="match status" value="1"/>
</dbReference>
<comment type="subcellular location">
    <subcellularLocation>
        <location evidence="2">Membrane</location>
        <topology evidence="2">Multi-pass membrane protein</topology>
    </subcellularLocation>
</comment>
<evidence type="ECO:0000259" key="12">
    <source>
        <dbReference type="PROSITE" id="PS50106"/>
    </source>
</evidence>
<comment type="cofactor">
    <cofactor evidence="1">
        <name>Zn(2+)</name>
        <dbReference type="ChEBI" id="CHEBI:29105"/>
    </cofactor>
</comment>
<dbReference type="SUPFAM" id="SSF50156">
    <property type="entry name" value="PDZ domain-like"/>
    <property type="match status" value="1"/>
</dbReference>
<dbReference type="PROSITE" id="PS50106">
    <property type="entry name" value="PDZ"/>
    <property type="match status" value="1"/>
</dbReference>
<comment type="similarity">
    <text evidence="3">Belongs to the peptidase M50B family.</text>
</comment>
<reference evidence="13" key="1">
    <citation type="submission" date="2024-06" db="EMBL/GenBank/DDBJ databases">
        <authorList>
            <person name="Atkinson C."/>
            <person name="McLean J."/>
            <person name="Gallagher L."/>
            <person name="Bor B."/>
            <person name="Mougous J."/>
        </authorList>
    </citation>
    <scope>NUCLEOTIDE SEQUENCE</scope>
    <source>
        <strain evidence="13">TM7-074</strain>
    </source>
</reference>
<sequence length="386" mass="41610">MIVWGILLGLFVLISLVVLHELGHALAAKRNGVKVEEFGIGFPPVAKKWKVKRSFLGENVTFSLNWLPLGGFVRLKGEYDSAKGKGTYGGSTFWVKTKILLAGVMMNWLTAIILFTVLAVIGLPKVLSNQVQLPFDTEVRRSPVSVVKITPDSPADRAGIKVGDQLIDINNQPLTEAEKLPIITKQNAGKKVPIKYSRDGKESLIDVQLNSEQAAKTGGYLGVVPSQSEKIYSTWSAPIMGIATTCQLSYETIKGVGVLLAKTTHGLFGQIFGSEQSKQSARADLSSVGDSVAGPIGILGVLFPSVVNSGIAQVIFVAALISLTLAVMNILPIPALDGGRWFTMAIFRLFKKELTKEREENIQATGMLILLILTILVTVSDVGKLL</sequence>
<protein>
    <submittedName>
        <fullName evidence="13">M50 family metallopeptidase</fullName>
    </submittedName>
</protein>
<organism evidence="13">
    <name type="scientific">Candidatus Nanosynbacter sp. TM7-074</name>
    <dbReference type="NCBI Taxonomy" id="3158573"/>
    <lineage>
        <taxon>Bacteria</taxon>
        <taxon>Candidatus Saccharimonadota</taxon>
        <taxon>Candidatus Saccharimonadia</taxon>
        <taxon>Candidatus Nanosynbacterales</taxon>
        <taxon>Candidatus Nanosynbacteraceae</taxon>
        <taxon>Candidatus Nanosynbacter</taxon>
    </lineage>
</organism>
<evidence type="ECO:0000256" key="10">
    <source>
        <dbReference type="ARBA" id="ARBA00023136"/>
    </source>
</evidence>
<dbReference type="RefSeq" id="WP_369000525.1">
    <property type="nucleotide sequence ID" value="NZ_CP158487.1"/>
</dbReference>
<dbReference type="AlphaFoldDB" id="A0AB39J4A7"/>
<evidence type="ECO:0000256" key="9">
    <source>
        <dbReference type="ARBA" id="ARBA00023049"/>
    </source>
</evidence>
<dbReference type="InterPro" id="IPR001478">
    <property type="entry name" value="PDZ"/>
</dbReference>
<dbReference type="InterPro" id="IPR041489">
    <property type="entry name" value="PDZ_6"/>
</dbReference>
<dbReference type="GO" id="GO:0016020">
    <property type="term" value="C:membrane"/>
    <property type="evidence" value="ECO:0007669"/>
    <property type="project" value="UniProtKB-SubCell"/>
</dbReference>
<feature type="domain" description="PDZ" evidence="12">
    <location>
        <begin position="120"/>
        <end position="174"/>
    </location>
</feature>
<dbReference type="SMART" id="SM00228">
    <property type="entry name" value="PDZ"/>
    <property type="match status" value="1"/>
</dbReference>
<evidence type="ECO:0000256" key="4">
    <source>
        <dbReference type="ARBA" id="ARBA00022670"/>
    </source>
</evidence>
<evidence type="ECO:0000256" key="2">
    <source>
        <dbReference type="ARBA" id="ARBA00004141"/>
    </source>
</evidence>
<evidence type="ECO:0000256" key="3">
    <source>
        <dbReference type="ARBA" id="ARBA00007931"/>
    </source>
</evidence>
<dbReference type="EMBL" id="CP158487">
    <property type="protein sequence ID" value="XDN89263.1"/>
    <property type="molecule type" value="Genomic_DNA"/>
</dbReference>
<keyword evidence="7" id="KW-0862">Zinc</keyword>
<keyword evidence="6" id="KW-0378">Hydrolase</keyword>
<keyword evidence="8 11" id="KW-1133">Transmembrane helix</keyword>
<dbReference type="InterPro" id="IPR008915">
    <property type="entry name" value="Peptidase_M50"/>
</dbReference>
<keyword evidence="4" id="KW-0645">Protease</keyword>
<dbReference type="Gene3D" id="2.30.42.10">
    <property type="match status" value="1"/>
</dbReference>
<name>A0AB39J4A7_9BACT</name>
<dbReference type="CDD" id="cd06163">
    <property type="entry name" value="S2P-M50_PDZ_RseP-like"/>
    <property type="match status" value="1"/>
</dbReference>
<dbReference type="GO" id="GO:0006508">
    <property type="term" value="P:proteolysis"/>
    <property type="evidence" value="ECO:0007669"/>
    <property type="project" value="UniProtKB-KW"/>
</dbReference>
<proteinExistence type="inferred from homology"/>
<feature type="transmembrane region" description="Helical" evidence="11">
    <location>
        <begin position="361"/>
        <end position="380"/>
    </location>
</feature>
<evidence type="ECO:0000256" key="1">
    <source>
        <dbReference type="ARBA" id="ARBA00001947"/>
    </source>
</evidence>
<evidence type="ECO:0000256" key="5">
    <source>
        <dbReference type="ARBA" id="ARBA00022692"/>
    </source>
</evidence>
<keyword evidence="10 11" id="KW-0472">Membrane</keyword>
<feature type="transmembrane region" description="Helical" evidence="11">
    <location>
        <begin position="285"/>
        <end position="304"/>
    </location>
</feature>
<evidence type="ECO:0000256" key="8">
    <source>
        <dbReference type="ARBA" id="ARBA00022989"/>
    </source>
</evidence>
<feature type="transmembrane region" description="Helical" evidence="11">
    <location>
        <begin position="99"/>
        <end position="123"/>
    </location>
</feature>
<dbReference type="GO" id="GO:0004222">
    <property type="term" value="F:metalloendopeptidase activity"/>
    <property type="evidence" value="ECO:0007669"/>
    <property type="project" value="InterPro"/>
</dbReference>
<evidence type="ECO:0000313" key="13">
    <source>
        <dbReference type="EMBL" id="XDN89263.1"/>
    </source>
</evidence>
<evidence type="ECO:0000256" key="11">
    <source>
        <dbReference type="SAM" id="Phobius"/>
    </source>
</evidence>
<keyword evidence="9" id="KW-0482">Metalloprotease</keyword>
<feature type="transmembrane region" description="Helical" evidence="11">
    <location>
        <begin position="310"/>
        <end position="331"/>
    </location>
</feature>
<keyword evidence="5 11" id="KW-0812">Transmembrane</keyword>
<dbReference type="InterPro" id="IPR036034">
    <property type="entry name" value="PDZ_sf"/>
</dbReference>
<gene>
    <name evidence="13" type="ORF">TM074_00960</name>
</gene>